<dbReference type="Pfam" id="PF00134">
    <property type="entry name" value="Cyclin_N"/>
    <property type="match status" value="1"/>
</dbReference>
<feature type="domain" description="Cyclin-like" evidence="2">
    <location>
        <begin position="37"/>
        <end position="137"/>
    </location>
</feature>
<gene>
    <name evidence="3" type="ORF">DM01DRAFT_1410147</name>
</gene>
<sequence length="236" mass="27431">MISDQWRFSKEELFDTPSIADGLSYEQEQMDRTKGCVYLMSVATRLNLSQLTIATATTYFHRFYMRQSMKRFHIYDMAATCLYVATKVEESTRRMKDFINVCAQKASKNDKVSLEENSKDFIRWKDTMLINEVVLLEVLCFDLAVEHPQNYLAKWLPKFNRKVPNSFGRKIWSLLYQCYGSPLCALQSPDSVAAAVILLASYLYGEHLPQYWWDQVDLDGPTVNDLATDLLQYTFS</sequence>
<protein>
    <submittedName>
        <fullName evidence="3">Cyclin-like protein</fullName>
    </submittedName>
</protein>
<comment type="caution">
    <text evidence="3">The sequence shown here is derived from an EMBL/GenBank/DDBJ whole genome shotgun (WGS) entry which is preliminary data.</text>
</comment>
<evidence type="ECO:0000313" key="3">
    <source>
        <dbReference type="EMBL" id="ORX47778.1"/>
    </source>
</evidence>
<dbReference type="InterPro" id="IPR013763">
    <property type="entry name" value="Cyclin-like_dom"/>
</dbReference>
<organism evidence="3 4">
    <name type="scientific">Hesseltinella vesiculosa</name>
    <dbReference type="NCBI Taxonomy" id="101127"/>
    <lineage>
        <taxon>Eukaryota</taxon>
        <taxon>Fungi</taxon>
        <taxon>Fungi incertae sedis</taxon>
        <taxon>Mucoromycota</taxon>
        <taxon>Mucoromycotina</taxon>
        <taxon>Mucoromycetes</taxon>
        <taxon>Mucorales</taxon>
        <taxon>Cunninghamellaceae</taxon>
        <taxon>Hesseltinella</taxon>
    </lineage>
</organism>
<keyword evidence="4" id="KW-1185">Reference proteome</keyword>
<dbReference type="OrthoDB" id="25002at2759"/>
<dbReference type="PIRSF" id="PIRSF028758">
    <property type="entry name" value="Cyclin, C/H/G types"/>
    <property type="match status" value="1"/>
</dbReference>
<dbReference type="InterPro" id="IPR036915">
    <property type="entry name" value="Cyclin-like_sf"/>
</dbReference>
<dbReference type="EMBL" id="MCGT01000032">
    <property type="protein sequence ID" value="ORX47778.1"/>
    <property type="molecule type" value="Genomic_DNA"/>
</dbReference>
<keyword evidence="1" id="KW-0195">Cyclin</keyword>
<proteinExistence type="inferred from homology"/>
<accession>A0A1X2G8L1</accession>
<reference evidence="3 4" key="1">
    <citation type="submission" date="2016-07" db="EMBL/GenBank/DDBJ databases">
        <title>Pervasive Adenine N6-methylation of Active Genes in Fungi.</title>
        <authorList>
            <consortium name="DOE Joint Genome Institute"/>
            <person name="Mondo S.J."/>
            <person name="Dannebaum R.O."/>
            <person name="Kuo R.C."/>
            <person name="Labutti K."/>
            <person name="Haridas S."/>
            <person name="Kuo A."/>
            <person name="Salamov A."/>
            <person name="Ahrendt S.R."/>
            <person name="Lipzen A."/>
            <person name="Sullivan W."/>
            <person name="Andreopoulos W.B."/>
            <person name="Clum A."/>
            <person name="Lindquist E."/>
            <person name="Daum C."/>
            <person name="Ramamoorthy G.K."/>
            <person name="Gryganskyi A."/>
            <person name="Culley D."/>
            <person name="Magnuson J.K."/>
            <person name="James T.Y."/>
            <person name="O'Malley M.A."/>
            <person name="Stajich J.E."/>
            <person name="Spatafora J.W."/>
            <person name="Visel A."/>
            <person name="Grigoriev I.V."/>
        </authorList>
    </citation>
    <scope>NUCLEOTIDE SEQUENCE [LARGE SCALE GENOMIC DNA]</scope>
    <source>
        <strain evidence="3 4">NRRL 3301</strain>
    </source>
</reference>
<comment type="similarity">
    <text evidence="1">Belongs to the cyclin family.</text>
</comment>
<dbReference type="SUPFAM" id="SSF47954">
    <property type="entry name" value="Cyclin-like"/>
    <property type="match status" value="2"/>
</dbReference>
<dbReference type="Proteomes" id="UP000242146">
    <property type="component" value="Unassembled WGS sequence"/>
</dbReference>
<dbReference type="GO" id="GO:0016538">
    <property type="term" value="F:cyclin-dependent protein serine/threonine kinase regulator activity"/>
    <property type="evidence" value="ECO:0007669"/>
    <property type="project" value="InterPro"/>
</dbReference>
<dbReference type="STRING" id="101127.A0A1X2G8L1"/>
<evidence type="ECO:0000313" key="4">
    <source>
        <dbReference type="Proteomes" id="UP000242146"/>
    </source>
</evidence>
<dbReference type="GO" id="GO:0006357">
    <property type="term" value="P:regulation of transcription by RNA polymerase II"/>
    <property type="evidence" value="ECO:0007669"/>
    <property type="project" value="InterPro"/>
</dbReference>
<dbReference type="InterPro" id="IPR006671">
    <property type="entry name" value="Cyclin_N"/>
</dbReference>
<dbReference type="CDD" id="cd20546">
    <property type="entry name" value="CYCLIN_SpCG1C_ScCTK2-like_rpt2"/>
    <property type="match status" value="1"/>
</dbReference>
<name>A0A1X2G8L1_9FUNG</name>
<dbReference type="InterPro" id="IPR043198">
    <property type="entry name" value="Cyclin/Ssn8"/>
</dbReference>
<dbReference type="Gene3D" id="1.10.472.10">
    <property type="entry name" value="Cyclin-like"/>
    <property type="match status" value="2"/>
</dbReference>
<evidence type="ECO:0000259" key="2">
    <source>
        <dbReference type="SMART" id="SM00385"/>
    </source>
</evidence>
<dbReference type="SMART" id="SM00385">
    <property type="entry name" value="CYCLIN"/>
    <property type="match status" value="1"/>
</dbReference>
<dbReference type="PANTHER" id="PTHR10026">
    <property type="entry name" value="CYCLIN"/>
    <property type="match status" value="1"/>
</dbReference>
<evidence type="ECO:0000256" key="1">
    <source>
        <dbReference type="RuleBase" id="RU000383"/>
    </source>
</evidence>
<dbReference type="AlphaFoldDB" id="A0A1X2G8L1"/>